<accession>A0A1E4TBW8</accession>
<feature type="domain" description="ELYS-like" evidence="3">
    <location>
        <begin position="4"/>
        <end position="206"/>
    </location>
</feature>
<name>A0A1E4TBW8_9ASCO</name>
<dbReference type="Pfam" id="PF13934">
    <property type="entry name" value="ELYS"/>
    <property type="match status" value="1"/>
</dbReference>
<evidence type="ECO:0000259" key="3">
    <source>
        <dbReference type="Pfam" id="PF13934"/>
    </source>
</evidence>
<dbReference type="InterPro" id="IPR025151">
    <property type="entry name" value="ELYS_dom"/>
</dbReference>
<evidence type="ECO:0000256" key="2">
    <source>
        <dbReference type="ARBA" id="ARBA00023242"/>
    </source>
</evidence>
<sequence>MFDLLFESLVNEIDDPTDPVPAYPPLNDSTYMTLYNAIIRSDATALNKSKLLYYLAIVEDNNRACRHLQALLPQGARHEIEGYIALDRLDAKTAVAHLCYPSVASSFKTRILVALDICSASSSAILTFIRSKHPALDIPELLSIYLKALADVSVYAAVDYIRCCNPADRSSLLSTLVFLLLEGNRLHDLIRLINMELSADEYSVLKAIPDEGLRPLLTMRDSYIS</sequence>
<proteinExistence type="predicted"/>
<dbReference type="GO" id="GO:0005634">
    <property type="term" value="C:nucleus"/>
    <property type="evidence" value="ECO:0007669"/>
    <property type="project" value="UniProtKB-SubCell"/>
</dbReference>
<evidence type="ECO:0000256" key="1">
    <source>
        <dbReference type="ARBA" id="ARBA00004123"/>
    </source>
</evidence>
<keyword evidence="5" id="KW-1185">Reference proteome</keyword>
<organism evidence="4 5">
    <name type="scientific">Tortispora caseinolytica NRRL Y-17796</name>
    <dbReference type="NCBI Taxonomy" id="767744"/>
    <lineage>
        <taxon>Eukaryota</taxon>
        <taxon>Fungi</taxon>
        <taxon>Dikarya</taxon>
        <taxon>Ascomycota</taxon>
        <taxon>Saccharomycotina</taxon>
        <taxon>Trigonopsidomycetes</taxon>
        <taxon>Trigonopsidales</taxon>
        <taxon>Trigonopsidaceae</taxon>
        <taxon>Tortispora</taxon>
    </lineage>
</organism>
<comment type="subcellular location">
    <subcellularLocation>
        <location evidence="1">Nucleus</location>
    </subcellularLocation>
</comment>
<dbReference type="AlphaFoldDB" id="A0A1E4TBW8"/>
<protein>
    <recommendedName>
        <fullName evidence="3">ELYS-like domain-containing protein</fullName>
    </recommendedName>
</protein>
<dbReference type="Proteomes" id="UP000095023">
    <property type="component" value="Unassembled WGS sequence"/>
</dbReference>
<evidence type="ECO:0000313" key="5">
    <source>
        <dbReference type="Proteomes" id="UP000095023"/>
    </source>
</evidence>
<evidence type="ECO:0000313" key="4">
    <source>
        <dbReference type="EMBL" id="ODV89241.1"/>
    </source>
</evidence>
<gene>
    <name evidence="4" type="ORF">CANCADRAFT_3871</name>
</gene>
<keyword evidence="2" id="KW-0539">Nucleus</keyword>
<reference evidence="5" key="1">
    <citation type="submission" date="2016-02" db="EMBL/GenBank/DDBJ databases">
        <title>Comparative genomics of biotechnologically important yeasts.</title>
        <authorList>
            <consortium name="DOE Joint Genome Institute"/>
            <person name="Riley R."/>
            <person name="Haridas S."/>
            <person name="Wolfe K.H."/>
            <person name="Lopes M.R."/>
            <person name="Hittinger C.T."/>
            <person name="Goker M."/>
            <person name="Salamov A."/>
            <person name="Wisecaver J."/>
            <person name="Long T.M."/>
            <person name="Aerts A.L."/>
            <person name="Barry K."/>
            <person name="Choi C."/>
            <person name="Clum A."/>
            <person name="Coughlan A.Y."/>
            <person name="Deshpande S."/>
            <person name="Douglass A.P."/>
            <person name="Hanson S.J."/>
            <person name="Klenk H.-P."/>
            <person name="Labutti K."/>
            <person name="Lapidus A."/>
            <person name="Lindquist E."/>
            <person name="Lipzen A."/>
            <person name="Meier-Kolthoff J.P."/>
            <person name="Ohm R.A."/>
            <person name="Otillar R.P."/>
            <person name="Pangilinan J."/>
            <person name="Peng Y."/>
            <person name="Rokas A."/>
            <person name="Rosa C.A."/>
            <person name="Scheuner C."/>
            <person name="Sibirny A.A."/>
            <person name="Slot J.C."/>
            <person name="Stielow J.B."/>
            <person name="Sun H."/>
            <person name="Kurtzman C.P."/>
            <person name="Blackwell M."/>
            <person name="Jeffries T.W."/>
            <person name="Grigoriev I.V."/>
        </authorList>
    </citation>
    <scope>NUCLEOTIDE SEQUENCE [LARGE SCALE GENOMIC DNA]</scope>
    <source>
        <strain evidence="5">NRRL Y-17796</strain>
    </source>
</reference>
<dbReference type="EMBL" id="KV453843">
    <property type="protein sequence ID" value="ODV89241.1"/>
    <property type="molecule type" value="Genomic_DNA"/>
</dbReference>